<dbReference type="PANTHER" id="PTHR35337:SF1">
    <property type="entry name" value="SLR1478 PROTEIN"/>
    <property type="match status" value="1"/>
</dbReference>
<dbReference type="InterPro" id="IPR002798">
    <property type="entry name" value="SpoIIM-like"/>
</dbReference>
<feature type="transmembrane region" description="Helical" evidence="1">
    <location>
        <begin position="221"/>
        <end position="249"/>
    </location>
</feature>
<dbReference type="STRING" id="1122192.SAMN02745673_02282"/>
<gene>
    <name evidence="2" type="ORF">SAMN02745673_02282</name>
</gene>
<dbReference type="EMBL" id="FUWS01000005">
    <property type="protein sequence ID" value="SKA04150.1"/>
    <property type="molecule type" value="Genomic_DNA"/>
</dbReference>
<evidence type="ECO:0000313" key="2">
    <source>
        <dbReference type="EMBL" id="SKA04150.1"/>
    </source>
</evidence>
<dbReference type="Proteomes" id="UP000190637">
    <property type="component" value="Unassembled WGS sequence"/>
</dbReference>
<keyword evidence="3" id="KW-1185">Reference proteome</keyword>
<feature type="transmembrane region" description="Helical" evidence="1">
    <location>
        <begin position="113"/>
        <end position="135"/>
    </location>
</feature>
<keyword evidence="1" id="KW-0472">Membrane</keyword>
<evidence type="ECO:0000256" key="1">
    <source>
        <dbReference type="SAM" id="Phobius"/>
    </source>
</evidence>
<proteinExistence type="predicted"/>
<accession>A0A1T4QK33</accession>
<feature type="transmembrane region" description="Helical" evidence="1">
    <location>
        <begin position="178"/>
        <end position="201"/>
    </location>
</feature>
<dbReference type="AlphaFoldDB" id="A0A1T4QK33"/>
<organism evidence="2 3">
    <name type="scientific">Marinactinospora thermotolerans DSM 45154</name>
    <dbReference type="NCBI Taxonomy" id="1122192"/>
    <lineage>
        <taxon>Bacteria</taxon>
        <taxon>Bacillati</taxon>
        <taxon>Actinomycetota</taxon>
        <taxon>Actinomycetes</taxon>
        <taxon>Streptosporangiales</taxon>
        <taxon>Nocardiopsidaceae</taxon>
        <taxon>Marinactinospora</taxon>
    </lineage>
</organism>
<feature type="transmembrane region" description="Helical" evidence="1">
    <location>
        <begin position="297"/>
        <end position="317"/>
    </location>
</feature>
<evidence type="ECO:0000313" key="3">
    <source>
        <dbReference type="Proteomes" id="UP000190637"/>
    </source>
</evidence>
<dbReference type="Pfam" id="PF01944">
    <property type="entry name" value="SpoIIM"/>
    <property type="match status" value="1"/>
</dbReference>
<protein>
    <submittedName>
        <fullName evidence="2">Uncharacterized membrane protein SpoIIM, required for sporulation</fullName>
    </submittedName>
</protein>
<name>A0A1T4QK33_9ACTN</name>
<keyword evidence="1" id="KW-1133">Transmembrane helix</keyword>
<dbReference type="PANTHER" id="PTHR35337">
    <property type="entry name" value="SLR1478 PROTEIN"/>
    <property type="match status" value="1"/>
</dbReference>
<feature type="transmembrane region" description="Helical" evidence="1">
    <location>
        <begin position="270"/>
        <end position="291"/>
    </location>
</feature>
<keyword evidence="1" id="KW-0812">Transmembrane</keyword>
<sequence length="343" mass="37222">MPIIPTVSRVEHVDLDVFAAAHRPDWDRLDELVRRRRRLSGDEVDELVELYQRVSTHLSVVRSSGHDPVLTGRLSGLVARARSAVTGAHAPAWRDVARFFTRTFPAVVYRLRWWWIGATLGTLALSFALGTWIALDPEARALLGTPEDIRAYVENDFENYYVEYPGASFAARVWTNNAWAAAQALIFGVFLCVPTLYVLALNGANIGVAGGLMFAHGKGDVFFGLILPHGLLELTAVFVAAGVGLKLGWTIIEPGARPRLRALGEEARPAIAVALGLVVVLFISGLIEGLVTGWVHITWLRIGIGVVAEALFLAYVFTLGRRAVREGETGDIEDAPAAAPVAG</sequence>
<reference evidence="2 3" key="1">
    <citation type="submission" date="2017-02" db="EMBL/GenBank/DDBJ databases">
        <authorList>
            <person name="Peterson S.W."/>
        </authorList>
    </citation>
    <scope>NUCLEOTIDE SEQUENCE [LARGE SCALE GENOMIC DNA]</scope>
    <source>
        <strain evidence="2 3">DSM 45154</strain>
    </source>
</reference>